<evidence type="ECO:0000313" key="2">
    <source>
        <dbReference type="EMBL" id="MCE3215516.1"/>
    </source>
</evidence>
<keyword evidence="1" id="KW-0732">Signal</keyword>
<dbReference type="EMBL" id="JACEIK010011190">
    <property type="protein sequence ID" value="MCE3215516.1"/>
    <property type="molecule type" value="Genomic_DNA"/>
</dbReference>
<organism evidence="2 3">
    <name type="scientific">Datura stramonium</name>
    <name type="common">Jimsonweed</name>
    <name type="synonym">Common thornapple</name>
    <dbReference type="NCBI Taxonomy" id="4076"/>
    <lineage>
        <taxon>Eukaryota</taxon>
        <taxon>Viridiplantae</taxon>
        <taxon>Streptophyta</taxon>
        <taxon>Embryophyta</taxon>
        <taxon>Tracheophyta</taxon>
        <taxon>Spermatophyta</taxon>
        <taxon>Magnoliopsida</taxon>
        <taxon>eudicotyledons</taxon>
        <taxon>Gunneridae</taxon>
        <taxon>Pentapetalae</taxon>
        <taxon>asterids</taxon>
        <taxon>lamiids</taxon>
        <taxon>Solanales</taxon>
        <taxon>Solanaceae</taxon>
        <taxon>Solanoideae</taxon>
        <taxon>Datureae</taxon>
        <taxon>Datura</taxon>
    </lineage>
</organism>
<protein>
    <submittedName>
        <fullName evidence="2">Uncharacterized protein</fullName>
    </submittedName>
</protein>
<name>A0ABS8WUG9_DATST</name>
<accession>A0ABS8WUG9</accession>
<dbReference type="Proteomes" id="UP000823775">
    <property type="component" value="Unassembled WGS sequence"/>
</dbReference>
<gene>
    <name evidence="2" type="ORF">HAX54_002666</name>
</gene>
<proteinExistence type="predicted"/>
<comment type="caution">
    <text evidence="2">The sequence shown here is derived from an EMBL/GenBank/DDBJ whole genome shotgun (WGS) entry which is preliminary data.</text>
</comment>
<keyword evidence="3" id="KW-1185">Reference proteome</keyword>
<evidence type="ECO:0000256" key="1">
    <source>
        <dbReference type="SAM" id="SignalP"/>
    </source>
</evidence>
<reference evidence="2 3" key="1">
    <citation type="journal article" date="2021" name="BMC Genomics">
        <title>Datura genome reveals duplications of psychoactive alkaloid biosynthetic genes and high mutation rate following tissue culture.</title>
        <authorList>
            <person name="Rajewski A."/>
            <person name="Carter-House D."/>
            <person name="Stajich J."/>
            <person name="Litt A."/>
        </authorList>
    </citation>
    <scope>NUCLEOTIDE SEQUENCE [LARGE SCALE GENOMIC DNA]</scope>
    <source>
        <strain evidence="2">AR-01</strain>
    </source>
</reference>
<evidence type="ECO:0000313" key="3">
    <source>
        <dbReference type="Proteomes" id="UP000823775"/>
    </source>
</evidence>
<sequence>MRREAGRLAPSYAPLLLRVARLIAPALLLPCAACRAGGKGATGYRGTAAAWGKPLQRDSYHNQRPAVMDQKSNHWICRGSVLTSIAAPLQRMMGDS</sequence>
<feature type="signal peptide" evidence="1">
    <location>
        <begin position="1"/>
        <end position="28"/>
    </location>
</feature>
<feature type="chain" id="PRO_5045915395" evidence="1">
    <location>
        <begin position="29"/>
        <end position="96"/>
    </location>
</feature>